<dbReference type="GO" id="GO:0002009">
    <property type="term" value="P:morphogenesis of an epithelium"/>
    <property type="evidence" value="ECO:0007669"/>
    <property type="project" value="UniProtKB-ARBA"/>
</dbReference>
<dbReference type="EMBL" id="JASDAP010000009">
    <property type="protein sequence ID" value="KAK1896571.1"/>
    <property type="molecule type" value="Genomic_DNA"/>
</dbReference>
<protein>
    <submittedName>
        <fullName evidence="5">Desmoglein-1</fullName>
    </submittedName>
</protein>
<organism evidence="5 6">
    <name type="scientific">Dissostichus eleginoides</name>
    <name type="common">Patagonian toothfish</name>
    <name type="synonym">Dissostichus amissus</name>
    <dbReference type="NCBI Taxonomy" id="100907"/>
    <lineage>
        <taxon>Eukaryota</taxon>
        <taxon>Metazoa</taxon>
        <taxon>Chordata</taxon>
        <taxon>Craniata</taxon>
        <taxon>Vertebrata</taxon>
        <taxon>Euteleostomi</taxon>
        <taxon>Actinopterygii</taxon>
        <taxon>Neopterygii</taxon>
        <taxon>Teleostei</taxon>
        <taxon>Neoteleostei</taxon>
        <taxon>Acanthomorphata</taxon>
        <taxon>Eupercaria</taxon>
        <taxon>Perciformes</taxon>
        <taxon>Notothenioidei</taxon>
        <taxon>Nototheniidae</taxon>
        <taxon>Dissostichus</taxon>
    </lineage>
</organism>
<evidence type="ECO:0000313" key="6">
    <source>
        <dbReference type="Proteomes" id="UP001228049"/>
    </source>
</evidence>
<dbReference type="GO" id="GO:0005509">
    <property type="term" value="F:calcium ion binding"/>
    <property type="evidence" value="ECO:0007669"/>
    <property type="project" value="InterPro"/>
</dbReference>
<dbReference type="Gene3D" id="4.10.900.10">
    <property type="entry name" value="TCF3-CBD (Catenin binding domain)"/>
    <property type="match status" value="1"/>
</dbReference>
<gene>
    <name evidence="5" type="ORF">KUDE01_016114</name>
</gene>
<feature type="domain" description="Cadherin Y-type LIR-motif" evidence="4">
    <location>
        <begin position="6"/>
        <end position="53"/>
    </location>
</feature>
<evidence type="ECO:0000256" key="1">
    <source>
        <dbReference type="ARBA" id="ARBA00022692"/>
    </source>
</evidence>
<keyword evidence="6" id="KW-1185">Reference proteome</keyword>
<keyword evidence="1" id="KW-0812">Transmembrane</keyword>
<keyword evidence="2" id="KW-0472">Membrane</keyword>
<evidence type="ECO:0000256" key="2">
    <source>
        <dbReference type="ARBA" id="ARBA00022989"/>
    </source>
</evidence>
<dbReference type="InterPro" id="IPR027397">
    <property type="entry name" value="Catenin-bd_sf"/>
</dbReference>
<proteinExistence type="predicted"/>
<dbReference type="GO" id="GO:0007156">
    <property type="term" value="P:homophilic cell adhesion via plasma membrane adhesion molecules"/>
    <property type="evidence" value="ECO:0007669"/>
    <property type="project" value="InterPro"/>
</dbReference>
<evidence type="ECO:0000313" key="5">
    <source>
        <dbReference type="EMBL" id="KAK1896571.1"/>
    </source>
</evidence>
<reference evidence="5" key="1">
    <citation type="submission" date="2023-04" db="EMBL/GenBank/DDBJ databases">
        <title>Chromosome-level genome of Chaenocephalus aceratus.</title>
        <authorList>
            <person name="Park H."/>
        </authorList>
    </citation>
    <scope>NUCLEOTIDE SEQUENCE</scope>
    <source>
        <strain evidence="5">DE</strain>
        <tissue evidence="5">Muscle</tissue>
    </source>
</reference>
<name>A0AAD9FCV2_DISEL</name>
<accession>A0AAD9FCV2</accession>
<dbReference type="AlphaFoldDB" id="A0AAD9FCV2"/>
<dbReference type="Proteomes" id="UP001228049">
    <property type="component" value="Unassembled WGS sequence"/>
</dbReference>
<evidence type="ECO:0000259" key="4">
    <source>
        <dbReference type="Pfam" id="PF01049"/>
    </source>
</evidence>
<keyword evidence="2" id="KW-1133">Transmembrane helix</keyword>
<sequence length="310" mass="33948">MCALPAKDCSLEYHFEGQGSAGLMSCPSLLETDNDLQFLDDLGPKFKTLSDICSPPKQKPKPSLTHNIVGAVKTTVNLVEPDVRPKVEQIVETEHTDVKKETVMSSTNISKSSFNTVSTTHQYMTLPTSKVTNISHSTTLPPQTHYSATLPHQAHYSATLPPQAHYSATLPHQAHYSATLPPQAHYSATLPPQAHYSATLPHQAHYSATLPPQAHYSATLPPQAHYSATLPHQAHYSATLPPQAHYSATLPPQAHYSATLPPQAHTVFIQPVYYNTSPVPQPMHYVVQPQLQNMVMMVEGAHGANFQAFM</sequence>
<dbReference type="InterPro" id="IPR000233">
    <property type="entry name" value="Cadherin_Y-type_LIR"/>
</dbReference>
<comment type="caution">
    <text evidence="5">The sequence shown here is derived from an EMBL/GenBank/DDBJ whole genome shotgun (WGS) entry which is preliminary data.</text>
</comment>
<comment type="function">
    <text evidence="3">Cadherins are calcium-dependent cell adhesion proteins.</text>
</comment>
<dbReference type="Pfam" id="PF01049">
    <property type="entry name" value="CADH_Y-type_LIR"/>
    <property type="match status" value="1"/>
</dbReference>
<evidence type="ECO:0000256" key="3">
    <source>
        <dbReference type="RuleBase" id="RU004357"/>
    </source>
</evidence>